<gene>
    <name evidence="2" type="ORF">CFF01_10715</name>
</gene>
<keyword evidence="1" id="KW-0732">Signal</keyword>
<dbReference type="RefSeq" id="WP_088904784.1">
    <property type="nucleotide sequence ID" value="NZ_CP022272.1"/>
</dbReference>
<dbReference type="Proteomes" id="UP000198233">
    <property type="component" value="Chromosome"/>
</dbReference>
<feature type="signal peptide" evidence="1">
    <location>
        <begin position="1"/>
        <end position="17"/>
    </location>
</feature>
<name>A0AAC9XNR7_9GAMM</name>
<feature type="chain" id="PRO_5042003877" evidence="1">
    <location>
        <begin position="18"/>
        <end position="188"/>
    </location>
</feature>
<proteinExistence type="predicted"/>
<dbReference type="EMBL" id="CP022272">
    <property type="protein sequence ID" value="ASJ97014.1"/>
    <property type="molecule type" value="Genomic_DNA"/>
</dbReference>
<accession>A0AAC9XNR7</accession>
<evidence type="ECO:0000256" key="1">
    <source>
        <dbReference type="SAM" id="SignalP"/>
    </source>
</evidence>
<dbReference type="KEGG" id="smav:CFF01_10715"/>
<protein>
    <submittedName>
        <fullName evidence="2">Uncharacterized protein</fullName>
    </submittedName>
</protein>
<reference evidence="2 3" key="1">
    <citation type="submission" date="2017-06" db="EMBL/GenBank/DDBJ databases">
        <title>Complete genome sequence of Shewanella marisflavi EP1 associated with anaerobic 2,4-dinitrotoluene reduction and salt tolerance.</title>
        <authorList>
            <person name="Huang J."/>
        </authorList>
    </citation>
    <scope>NUCLEOTIDE SEQUENCE [LARGE SCALE GENOMIC DNA]</scope>
    <source>
        <strain evidence="2 3">EP1</strain>
    </source>
</reference>
<evidence type="ECO:0000313" key="3">
    <source>
        <dbReference type="Proteomes" id="UP000198233"/>
    </source>
</evidence>
<organism evidence="2 3">
    <name type="scientific">Shewanella marisflavi</name>
    <dbReference type="NCBI Taxonomy" id="260364"/>
    <lineage>
        <taxon>Bacteria</taxon>
        <taxon>Pseudomonadati</taxon>
        <taxon>Pseudomonadota</taxon>
        <taxon>Gammaproteobacteria</taxon>
        <taxon>Alteromonadales</taxon>
        <taxon>Shewanellaceae</taxon>
        <taxon>Shewanella</taxon>
    </lineage>
</organism>
<dbReference type="AlphaFoldDB" id="A0AAC9XNR7"/>
<sequence length="188" mass="21339">MKKLALLLVLLPLYAHGVAPFGLKWGDDVSLYEEAKHQGDDIWVQTQVVPKALSIAEHYLLSGDVQHGLLQVTMTSYKYGVHADELNDDFQIVKQSLIKSGYLKTDYVASELSSYQCVLQGTCSGKRWYAIDEDGTYVALEQLAKTRQDAYIKMTFKSPELMEIEAEREELKQLKQQDKLNSDKLAFD</sequence>
<evidence type="ECO:0000313" key="2">
    <source>
        <dbReference type="EMBL" id="ASJ97014.1"/>
    </source>
</evidence>